<protein>
    <submittedName>
        <fullName evidence="2">Aminopeptidase</fullName>
    </submittedName>
</protein>
<proteinExistence type="predicted"/>
<evidence type="ECO:0000259" key="1">
    <source>
        <dbReference type="Pfam" id="PF00557"/>
    </source>
</evidence>
<keyword evidence="3" id="KW-1185">Reference proteome</keyword>
<dbReference type="EMBL" id="LAYJ01000103">
    <property type="protein sequence ID" value="KKI50662.1"/>
    <property type="molecule type" value="Genomic_DNA"/>
</dbReference>
<dbReference type="GO" id="GO:0004177">
    <property type="term" value="F:aminopeptidase activity"/>
    <property type="evidence" value="ECO:0007669"/>
    <property type="project" value="UniProtKB-KW"/>
</dbReference>
<feature type="domain" description="Peptidase M24" evidence="1">
    <location>
        <begin position="184"/>
        <end position="389"/>
    </location>
</feature>
<dbReference type="CDD" id="cd01066">
    <property type="entry name" value="APP_MetAP"/>
    <property type="match status" value="1"/>
</dbReference>
<name>A0A0M2NJQ3_9FIRM</name>
<keyword evidence="2" id="KW-0031">Aminopeptidase</keyword>
<organism evidence="2 3">
    <name type="scientific">Christensenella hongkongensis</name>
    <dbReference type="NCBI Taxonomy" id="270498"/>
    <lineage>
        <taxon>Bacteria</taxon>
        <taxon>Bacillati</taxon>
        <taxon>Bacillota</taxon>
        <taxon>Clostridia</taxon>
        <taxon>Christensenellales</taxon>
        <taxon>Christensenellaceae</taxon>
        <taxon>Christensenella</taxon>
    </lineage>
</organism>
<reference evidence="2 3" key="1">
    <citation type="submission" date="2015-04" db="EMBL/GenBank/DDBJ databases">
        <title>Draft genome sequence of bacteremic isolate Catabacter hongkongensis type strain HKU16T.</title>
        <authorList>
            <person name="Lau S.K."/>
            <person name="Teng J.L."/>
            <person name="Huang Y."/>
            <person name="Curreem S.O."/>
            <person name="Tsui S.K."/>
            <person name="Woo P.C."/>
        </authorList>
    </citation>
    <scope>NUCLEOTIDE SEQUENCE [LARGE SCALE GENOMIC DNA]</scope>
    <source>
        <strain evidence="2 3">HKU16</strain>
    </source>
</reference>
<dbReference type="AlphaFoldDB" id="A0A0M2NJQ3"/>
<dbReference type="RefSeq" id="WP_046443794.1">
    <property type="nucleotide sequence ID" value="NZ_JAXDTA010000069.1"/>
</dbReference>
<dbReference type="InterPro" id="IPR050659">
    <property type="entry name" value="Peptidase_M24B"/>
</dbReference>
<dbReference type="PANTHER" id="PTHR46112:SF3">
    <property type="entry name" value="AMINOPEPTIDASE YPDF"/>
    <property type="match status" value="1"/>
</dbReference>
<comment type="caution">
    <text evidence="2">The sequence shown here is derived from an EMBL/GenBank/DDBJ whole genome shotgun (WGS) entry which is preliminary data.</text>
</comment>
<dbReference type="OrthoDB" id="9806388at2"/>
<dbReference type="Gene3D" id="3.90.230.10">
    <property type="entry name" value="Creatinase/methionine aminopeptidase superfamily"/>
    <property type="match status" value="1"/>
</dbReference>
<keyword evidence="2" id="KW-0645">Protease</keyword>
<evidence type="ECO:0000313" key="3">
    <source>
        <dbReference type="Proteomes" id="UP000034076"/>
    </source>
</evidence>
<dbReference type="SUPFAM" id="SSF53092">
    <property type="entry name" value="Creatinase/prolidase N-terminal domain"/>
    <property type="match status" value="1"/>
</dbReference>
<dbReference type="InterPro" id="IPR000994">
    <property type="entry name" value="Pept_M24"/>
</dbReference>
<dbReference type="InterPro" id="IPR036005">
    <property type="entry name" value="Creatinase/aminopeptidase-like"/>
</dbReference>
<dbReference type="InterPro" id="IPR029149">
    <property type="entry name" value="Creatin/AminoP/Spt16_N"/>
</dbReference>
<dbReference type="Gene3D" id="3.40.350.10">
    <property type="entry name" value="Creatinase/prolidase N-terminal domain"/>
    <property type="match status" value="1"/>
</dbReference>
<evidence type="ECO:0000313" key="2">
    <source>
        <dbReference type="EMBL" id="KKI50662.1"/>
    </source>
</evidence>
<dbReference type="Proteomes" id="UP000034076">
    <property type="component" value="Unassembled WGS sequence"/>
</dbReference>
<dbReference type="Pfam" id="PF00557">
    <property type="entry name" value="Peptidase_M24"/>
    <property type="match status" value="1"/>
</dbReference>
<dbReference type="PANTHER" id="PTHR46112">
    <property type="entry name" value="AMINOPEPTIDASE"/>
    <property type="match status" value="1"/>
</dbReference>
<accession>A0A0M2NJQ3</accession>
<keyword evidence="2" id="KW-0378">Hydrolase</keyword>
<dbReference type="STRING" id="270498.CHK_1956"/>
<dbReference type="PATRIC" id="fig|270498.16.peg.1645"/>
<sequence>MLYGTKGTMQVDYEERIDFNRMRKQRVQRIKDAMAKTDFSCLLLFATENKRYATSTAVASPEVDNMGRYAIVPRDGEPYIFGFGSEAAAEKLNCPWIADRAYPAHTTMFGALPAAWKTHLDNFEADLKMVMEQNGIDPKDPIGVDIIDGELLTELQARGYTLGNGQEVMLQAREIKTDDEILVMMNAAATVDAAFYQMARALHPGVRENELQGIAANELHRLGGQWAINIQMTSGTRTHPHPHLSSDRLIQPGDLVFADIVTLMNGYHTCYYRTLCCGEPTQKAKDVYKSAYEMILAGIEQCKVGNTTADVVNAWPKCDHWGFKNQGESFGLAFAHGLGVGLWERPMIERSFSIDHPVELKEGMVIAIETYDGEGHIGARIEDELVITKDGPLVFSKFPRHELIACPIL</sequence>
<dbReference type="SUPFAM" id="SSF55920">
    <property type="entry name" value="Creatinase/aminopeptidase"/>
    <property type="match status" value="1"/>
</dbReference>
<gene>
    <name evidence="2" type="ORF">CHK_1956</name>
</gene>